<proteinExistence type="predicted"/>
<evidence type="ECO:0000256" key="1">
    <source>
        <dbReference type="SAM" id="SignalP"/>
    </source>
</evidence>
<dbReference type="Pfam" id="PF16930">
    <property type="entry name" value="Porin_5"/>
    <property type="match status" value="2"/>
</dbReference>
<keyword evidence="1" id="KW-0732">Signal</keyword>
<dbReference type="SUPFAM" id="SSF56935">
    <property type="entry name" value="Porins"/>
    <property type="match status" value="1"/>
</dbReference>
<evidence type="ECO:0008006" key="4">
    <source>
        <dbReference type="Google" id="ProtNLM"/>
    </source>
</evidence>
<evidence type="ECO:0000313" key="2">
    <source>
        <dbReference type="EMBL" id="NKE69979.1"/>
    </source>
</evidence>
<dbReference type="EMBL" id="VTOW01000001">
    <property type="protein sequence ID" value="NKE69979.1"/>
    <property type="molecule type" value="Genomic_DNA"/>
</dbReference>
<feature type="chain" id="PRO_5031431751" description="Porin" evidence="1">
    <location>
        <begin position="25"/>
        <end position="401"/>
    </location>
</feature>
<feature type="signal peptide" evidence="1">
    <location>
        <begin position="1"/>
        <end position="24"/>
    </location>
</feature>
<evidence type="ECO:0000313" key="3">
    <source>
        <dbReference type="Proteomes" id="UP000534783"/>
    </source>
</evidence>
<keyword evidence="3" id="KW-1185">Reference proteome</keyword>
<dbReference type="RefSeq" id="WP_168058253.1">
    <property type="nucleotide sequence ID" value="NZ_VTOW01000001.1"/>
</dbReference>
<accession>A0A7X6DMU0</accession>
<sequence length="401" mass="44597">MRRFMVIGFIALGILSASNNLLFAEEPKTLEELLIEKGTITKEEAASVQETKLSKWVDRFSFAGDLRLRHDSTIREAPNRDRHRQRLRLRLGSTLKIDNFLVGIQLASGDGSQTSNNQSFDSLFSQKPIWIRQAYLQWKAASWLALTGGKMPNPFFRVTELVWDDDLAPEGFAENVTFKVTEMIVLFINAGQLVLDEDSTDNNDQWLFAEQVGTRIGLGKDTSVTLAGAFYNFKNATEGSFGQVTVQDGNTRVPVATGTPTALVNNYRVLNITAQFGIKVADLPLALYGDYIKNLADTTTDQDTGYQAGLQIGKASNPRTWEVAYFYRITETDATVADIADSDFGPNGGTNHRGHVAWIGYSPTKALQLKAKYVVTEVEDETLPPGEDDTKRLFLDMVVKF</sequence>
<dbReference type="InterPro" id="IPR032638">
    <property type="entry name" value="Porin_5"/>
</dbReference>
<protein>
    <recommendedName>
        <fullName evidence="4">Porin</fullName>
    </recommendedName>
</protein>
<gene>
    <name evidence="2" type="ORF">MNODULE_04380</name>
</gene>
<name>A0A7X6DMU0_9BACT</name>
<organism evidence="2 3">
    <name type="scientific">Candidatus Manganitrophus noduliformans</name>
    <dbReference type="NCBI Taxonomy" id="2606439"/>
    <lineage>
        <taxon>Bacteria</taxon>
        <taxon>Pseudomonadati</taxon>
        <taxon>Nitrospirota</taxon>
        <taxon>Nitrospiria</taxon>
        <taxon>Candidatus Troglogloeales</taxon>
        <taxon>Candidatus Manganitrophaceae</taxon>
        <taxon>Candidatus Manganitrophus</taxon>
    </lineage>
</organism>
<comment type="caution">
    <text evidence="2">The sequence shown here is derived from an EMBL/GenBank/DDBJ whole genome shotgun (WGS) entry which is preliminary data.</text>
</comment>
<reference evidence="2 3" key="1">
    <citation type="journal article" date="2020" name="Nature">
        <title>Bacterial chemolithoautotrophy via manganese oxidation.</title>
        <authorList>
            <person name="Yu H."/>
            <person name="Leadbetter J.R."/>
        </authorList>
    </citation>
    <scope>NUCLEOTIDE SEQUENCE [LARGE SCALE GENOMIC DNA]</scope>
    <source>
        <strain evidence="2 3">Mn-1</strain>
    </source>
</reference>
<dbReference type="Proteomes" id="UP000534783">
    <property type="component" value="Unassembled WGS sequence"/>
</dbReference>
<dbReference type="AlphaFoldDB" id="A0A7X6DMU0"/>